<sequence>MNIVRRPLFALCIVLSLVVGSVAVPFGEAGKGSVKAEGLGSPSKVVHITWDGFYNGLYDSAKEKGVATPNLDLLVNSGMRLTNHATTVPSVEAAKYSALTGAYPRTTGNTYKHFDGNAVVGLDSKVNLAQTITQAMQNHKTALVIDESAVSTEEASTYTYLSSTKKFADSSTLAVQQLATVGQPDYLNIYANDLYMHKRSGAIADRAAYVDELLAILQQLDAGLGAVMEAVTLHGDAENTTYVLSSHSGDAVTESKKIADIHQALTAGGFTFKEVSSGNAAGDHELVLIKNYEAKYLQVRYNTLDPNAVDELIALIRNESYVEDVLVRSDLDALGVHPMFADLIIIPKSGFSFCPASVGVSRPDAFEDSARHVFGVVAGPRMEAMNKAGRVTTETSIVDLAPTIADVMGIAVPAQAEGKSLLTLEVEDGYVLYVNWDGFAYDWYELANSPGYEGTPHINALLQNGVLFTNARTGIPSITGSMMQAVASGAWPVDTGNSYRYYDSDLNQVIQYGRENVLENIAEAAAIRNISMAGVNAWYFENRGLFEGNEAQPYIAAGGLGGFTQRVDEMIKVIQGEPVQTGGKTITFPEVPRFLSIYGDEIDGVGHNEKDIRDVSVVSESREQLLLSVANTVIHMDRELGRLVQALKDRGIYEKTTIFLTTDHGMSLLGADDAASAATSPTATSSLPELERTIANVGQSYRGEAFKVETVYQEGRGAQPDTEIVITSAGLQAQVKFLIPLEEAVRDQIVEHVMATEFYGAHLSHDELIKRGAPSHFADLLISPKPPYNFKTGDPDRIRIARGQHDSLDDSSQRIFTMISGQAVRKGIVYNQQISNIDIVPTMARVMGFDGPSGATGIVLDDILIERLQGPVLSLAQPATGDVTVADSTYVIQGITEPRATVKINKTAVGRADEWGQFAIPHPLMPGINRVIVEAESQGKETRKVLFITYLVPREALTNSMEEAFMLHEEAEEGNEDGQYKPGSKEPLRQAIRKATFVAEDNEATSEQIAAALSELHEAIAAFQLGKRMGAIHLFGEIILDGADKAGTTVVIANADHSVVYTTTYGEAATDTALGRKGIVDVLDAYNNVLDDRLTYSFDVPQGTYTISITSGSKSAVKVIEATSGTVGELPWGTYTLVKATDITLRTTNPHTGDGVYEISDGQLTRQGGVKAKVTIQRSGAASEDTEAAVVLFQLLKGTTPAGIIAVEKSIEAEEQITAHFNVAGADYKVKVYVVDSYNGSLTDVGYHLADPSTLE</sequence>
<name>A0ABW3HR91_9BACL</name>
<comment type="caution">
    <text evidence="3">The sequence shown here is derived from an EMBL/GenBank/DDBJ whole genome shotgun (WGS) entry which is preliminary data.</text>
</comment>
<dbReference type="Proteomes" id="UP001596989">
    <property type="component" value="Unassembled WGS sequence"/>
</dbReference>
<reference evidence="4" key="1">
    <citation type="journal article" date="2019" name="Int. J. Syst. Evol. Microbiol.">
        <title>The Global Catalogue of Microorganisms (GCM) 10K type strain sequencing project: providing services to taxonomists for standard genome sequencing and annotation.</title>
        <authorList>
            <consortium name="The Broad Institute Genomics Platform"/>
            <consortium name="The Broad Institute Genome Sequencing Center for Infectious Disease"/>
            <person name="Wu L."/>
            <person name="Ma J."/>
        </authorList>
    </citation>
    <scope>NUCLEOTIDE SEQUENCE [LARGE SCALE GENOMIC DNA]</scope>
    <source>
        <strain evidence="4">CCUG 59129</strain>
    </source>
</reference>
<dbReference type="EMBL" id="JBHTJZ010000012">
    <property type="protein sequence ID" value="MFD0960006.1"/>
    <property type="molecule type" value="Genomic_DNA"/>
</dbReference>
<dbReference type="PANTHER" id="PTHR42693">
    <property type="entry name" value="ARYLSULFATASE FAMILY MEMBER"/>
    <property type="match status" value="1"/>
</dbReference>
<feature type="chain" id="PRO_5047029985" evidence="2">
    <location>
        <begin position="24"/>
        <end position="1256"/>
    </location>
</feature>
<accession>A0ABW3HR91</accession>
<dbReference type="Pfam" id="PF01663">
    <property type="entry name" value="Phosphodiest"/>
    <property type="match status" value="2"/>
</dbReference>
<dbReference type="SUPFAM" id="SSF53649">
    <property type="entry name" value="Alkaline phosphatase-like"/>
    <property type="match status" value="2"/>
</dbReference>
<dbReference type="InterPro" id="IPR013783">
    <property type="entry name" value="Ig-like_fold"/>
</dbReference>
<comment type="similarity">
    <text evidence="1">Belongs to the sulfatase family.</text>
</comment>
<evidence type="ECO:0000256" key="1">
    <source>
        <dbReference type="ARBA" id="ARBA00008779"/>
    </source>
</evidence>
<gene>
    <name evidence="3" type="ORF">ACFQ2I_11430</name>
</gene>
<dbReference type="Gene3D" id="3.40.720.10">
    <property type="entry name" value="Alkaline Phosphatase, subunit A"/>
    <property type="match status" value="3"/>
</dbReference>
<feature type="signal peptide" evidence="2">
    <location>
        <begin position="1"/>
        <end position="23"/>
    </location>
</feature>
<dbReference type="PANTHER" id="PTHR42693:SF33">
    <property type="entry name" value="ARYLSULFATASE"/>
    <property type="match status" value="1"/>
</dbReference>
<dbReference type="InterPro" id="IPR050738">
    <property type="entry name" value="Sulfatase"/>
</dbReference>
<dbReference type="InterPro" id="IPR002591">
    <property type="entry name" value="Phosphodiest/P_Trfase"/>
</dbReference>
<proteinExistence type="inferred from homology"/>
<organism evidence="3 4">
    <name type="scientific">Paenibacillus chungangensis</name>
    <dbReference type="NCBI Taxonomy" id="696535"/>
    <lineage>
        <taxon>Bacteria</taxon>
        <taxon>Bacillati</taxon>
        <taxon>Bacillota</taxon>
        <taxon>Bacilli</taxon>
        <taxon>Bacillales</taxon>
        <taxon>Paenibacillaceae</taxon>
        <taxon>Paenibacillus</taxon>
    </lineage>
</organism>
<dbReference type="RefSeq" id="WP_377564325.1">
    <property type="nucleotide sequence ID" value="NZ_JBHTJZ010000012.1"/>
</dbReference>
<keyword evidence="4" id="KW-1185">Reference proteome</keyword>
<keyword evidence="2" id="KW-0732">Signal</keyword>
<dbReference type="Gene3D" id="2.60.40.10">
    <property type="entry name" value="Immunoglobulins"/>
    <property type="match status" value="1"/>
</dbReference>
<evidence type="ECO:0000313" key="4">
    <source>
        <dbReference type="Proteomes" id="UP001596989"/>
    </source>
</evidence>
<dbReference type="InterPro" id="IPR017850">
    <property type="entry name" value="Alkaline_phosphatase_core_sf"/>
</dbReference>
<evidence type="ECO:0000256" key="2">
    <source>
        <dbReference type="SAM" id="SignalP"/>
    </source>
</evidence>
<dbReference type="Gene3D" id="1.20.1270.90">
    <property type="entry name" value="AF1782-like"/>
    <property type="match status" value="1"/>
</dbReference>
<evidence type="ECO:0000313" key="3">
    <source>
        <dbReference type="EMBL" id="MFD0960006.1"/>
    </source>
</evidence>
<protein>
    <submittedName>
        <fullName evidence="3">Alkaline phosphatase family protein</fullName>
    </submittedName>
</protein>